<feature type="compositionally biased region" description="Gly residues" evidence="1">
    <location>
        <begin position="627"/>
        <end position="647"/>
    </location>
</feature>
<feature type="transmembrane region" description="Helical" evidence="2">
    <location>
        <begin position="486"/>
        <end position="508"/>
    </location>
</feature>
<feature type="domain" description="DUF2207" evidence="3">
    <location>
        <begin position="31"/>
        <end position="220"/>
    </location>
</feature>
<name>A0A285SNR3_9HYPH</name>
<protein>
    <submittedName>
        <fullName evidence="5">Predicted membrane protein</fullName>
    </submittedName>
</protein>
<gene>
    <name evidence="5" type="ORF">SAMN05421512_106119</name>
</gene>
<reference evidence="5 6" key="1">
    <citation type="submission" date="2017-08" db="EMBL/GenBank/DDBJ databases">
        <authorList>
            <person name="de Groot N.N."/>
        </authorList>
    </citation>
    <scope>NUCLEOTIDE SEQUENCE [LARGE SCALE GENOMIC DNA]</scope>
    <source>
        <strain evidence="5 6">USBA 352</strain>
    </source>
</reference>
<keyword evidence="2" id="KW-0812">Transmembrane</keyword>
<dbReference type="RefSeq" id="WP_097175092.1">
    <property type="nucleotide sequence ID" value="NZ_OBML01000006.1"/>
</dbReference>
<feature type="domain" description="Predicted membrane protein YciQ-like C-terminal" evidence="4">
    <location>
        <begin position="279"/>
        <end position="444"/>
    </location>
</feature>
<feature type="transmembrane region" description="Helical" evidence="2">
    <location>
        <begin position="423"/>
        <end position="442"/>
    </location>
</feature>
<evidence type="ECO:0000259" key="4">
    <source>
        <dbReference type="Pfam" id="PF20990"/>
    </source>
</evidence>
<dbReference type="EMBL" id="OBML01000006">
    <property type="protein sequence ID" value="SOC09783.1"/>
    <property type="molecule type" value="Genomic_DNA"/>
</dbReference>
<keyword evidence="2" id="KW-1133">Transmembrane helix</keyword>
<feature type="transmembrane region" description="Helical" evidence="2">
    <location>
        <begin position="247"/>
        <end position="265"/>
    </location>
</feature>
<evidence type="ECO:0000313" key="6">
    <source>
        <dbReference type="Proteomes" id="UP000219331"/>
    </source>
</evidence>
<keyword evidence="6" id="KW-1185">Reference proteome</keyword>
<dbReference type="OrthoDB" id="9767603at2"/>
<evidence type="ECO:0000313" key="5">
    <source>
        <dbReference type="EMBL" id="SOC09783.1"/>
    </source>
</evidence>
<dbReference type="Pfam" id="PF09972">
    <property type="entry name" value="DUF2207"/>
    <property type="match status" value="1"/>
</dbReference>
<dbReference type="InterPro" id="IPR048389">
    <property type="entry name" value="YciQ-like_C"/>
</dbReference>
<evidence type="ECO:0000256" key="2">
    <source>
        <dbReference type="SAM" id="Phobius"/>
    </source>
</evidence>
<dbReference type="STRING" id="538381.GCA_001696535_02647"/>
<keyword evidence="2" id="KW-0472">Membrane</keyword>
<evidence type="ECO:0000256" key="1">
    <source>
        <dbReference type="SAM" id="MobiDB-lite"/>
    </source>
</evidence>
<dbReference type="AlphaFoldDB" id="A0A285SNR3"/>
<sequence length="647" mass="69192">MRVLAVLIAVCAFLAVGLLVLAPATARADERILAFNSTIEVASDGELTVTETIRVRAEGNQIRRGIFRDIPLVFETESGRKARAGFDLVSVERDGEEDGYTVNRGGSGVRIYIGREDTFLQPGTYTYTITYRTDRQVRFFETHDEVYWNATGNEWDFPIDRAVARIVLPEGASVAAHTAYTGPYGATGQDYTSRFEDGGRSVLFATTRPLGPREGLSVVAEMAKGVVTEPTADEEFGYFLQDHLGEILGGIGLALVLAYYLWAWWSVGRDPPKGVIFPRFEGPEGISPALSNYVARKGFGDGGWRALSAACLSLAVKGKLVLDDLAGDLTLTRPEGTRGDYAGLPKGEKAIASWLDSRDGSFTVSKANGTSVQKLGNNFRGAIEGENRNRYYKANRLYLLPGVVLSVLTIFALLAFGNLSEEQIAIMIPIFMVTFVVVMFAVQIGKAIRRPGGMALRIVFVLVVFSFVTLGHVTASAILLQLQGDIPPLALIAIGLLAVNFLFFFLIGAPTALGRSAMDEIEGLKMYLQVAEKDRMNMQGAPKMSPSHFETLLPYAVALDVEKPWSKAFEAWLLTAAGAAIAASYAPGWYSGRGFDTHNISGTLGKSVEAMSGTFSSSLPAPKSSSSGGGGGGFSGGGGGGGGGGGW</sequence>
<dbReference type="InterPro" id="IPR018702">
    <property type="entry name" value="DUF2207"/>
</dbReference>
<dbReference type="Proteomes" id="UP000219331">
    <property type="component" value="Unassembled WGS sequence"/>
</dbReference>
<evidence type="ECO:0000259" key="3">
    <source>
        <dbReference type="Pfam" id="PF09972"/>
    </source>
</evidence>
<dbReference type="Pfam" id="PF20990">
    <property type="entry name" value="DUF2207_C"/>
    <property type="match status" value="2"/>
</dbReference>
<accession>A0A285SNR3</accession>
<feature type="domain" description="Predicted membrane protein YciQ-like C-terminal" evidence="4">
    <location>
        <begin position="458"/>
        <end position="569"/>
    </location>
</feature>
<feature type="transmembrane region" description="Helical" evidence="2">
    <location>
        <begin position="454"/>
        <end position="480"/>
    </location>
</feature>
<feature type="transmembrane region" description="Helical" evidence="2">
    <location>
        <begin position="397"/>
        <end position="417"/>
    </location>
</feature>
<proteinExistence type="predicted"/>
<organism evidence="5 6">
    <name type="scientific">Stappia indica</name>
    <dbReference type="NCBI Taxonomy" id="538381"/>
    <lineage>
        <taxon>Bacteria</taxon>
        <taxon>Pseudomonadati</taxon>
        <taxon>Pseudomonadota</taxon>
        <taxon>Alphaproteobacteria</taxon>
        <taxon>Hyphomicrobiales</taxon>
        <taxon>Stappiaceae</taxon>
        <taxon>Stappia</taxon>
    </lineage>
</organism>
<feature type="region of interest" description="Disordered" evidence="1">
    <location>
        <begin position="615"/>
        <end position="647"/>
    </location>
</feature>